<name>A0A5C6FNZ4_9PLAN</name>
<proteinExistence type="predicted"/>
<dbReference type="InterPro" id="IPR014958">
    <property type="entry name" value="DGC"/>
</dbReference>
<dbReference type="Proteomes" id="UP000316476">
    <property type="component" value="Unassembled WGS sequence"/>
</dbReference>
<evidence type="ECO:0000313" key="1">
    <source>
        <dbReference type="EMBL" id="TWU62216.1"/>
    </source>
</evidence>
<dbReference type="EMBL" id="SJPZ01000002">
    <property type="protein sequence ID" value="TWU62216.1"/>
    <property type="molecule type" value="Genomic_DNA"/>
</dbReference>
<organism evidence="1 2">
    <name type="scientific">Crateriforma conspicua</name>
    <dbReference type="NCBI Taxonomy" id="2527996"/>
    <lineage>
        <taxon>Bacteria</taxon>
        <taxon>Pseudomonadati</taxon>
        <taxon>Planctomycetota</taxon>
        <taxon>Planctomycetia</taxon>
        <taxon>Planctomycetales</taxon>
        <taxon>Planctomycetaceae</taxon>
        <taxon>Crateriforma</taxon>
    </lineage>
</organism>
<dbReference type="RefSeq" id="WP_197137933.1">
    <property type="nucleotide sequence ID" value="NZ_SJPZ01000002.1"/>
</dbReference>
<evidence type="ECO:0000313" key="2">
    <source>
        <dbReference type="Proteomes" id="UP000316476"/>
    </source>
</evidence>
<comment type="caution">
    <text evidence="1">The sequence shown here is derived from an EMBL/GenBank/DDBJ whole genome shotgun (WGS) entry which is preliminary data.</text>
</comment>
<gene>
    <name evidence="1" type="ORF">V7x_39450</name>
</gene>
<dbReference type="AlphaFoldDB" id="A0A5C6FNZ4"/>
<reference evidence="1 2" key="1">
    <citation type="submission" date="2019-02" db="EMBL/GenBank/DDBJ databases">
        <title>Deep-cultivation of Planctomycetes and their phenomic and genomic characterization uncovers novel biology.</title>
        <authorList>
            <person name="Wiegand S."/>
            <person name="Jogler M."/>
            <person name="Boedeker C."/>
            <person name="Pinto D."/>
            <person name="Vollmers J."/>
            <person name="Rivas-Marin E."/>
            <person name="Kohn T."/>
            <person name="Peeters S.H."/>
            <person name="Heuer A."/>
            <person name="Rast P."/>
            <person name="Oberbeckmann S."/>
            <person name="Bunk B."/>
            <person name="Jeske O."/>
            <person name="Meyerdierks A."/>
            <person name="Storesund J.E."/>
            <person name="Kallscheuer N."/>
            <person name="Luecker S."/>
            <person name="Lage O.M."/>
            <person name="Pohl T."/>
            <person name="Merkel B.J."/>
            <person name="Hornburger P."/>
            <person name="Mueller R.-W."/>
            <person name="Bruemmer F."/>
            <person name="Labrenz M."/>
            <person name="Spormann A.M."/>
            <person name="Op Den Camp H."/>
            <person name="Overmann J."/>
            <person name="Amann R."/>
            <person name="Jetten M.S.M."/>
            <person name="Mascher T."/>
            <person name="Medema M.H."/>
            <person name="Devos D.P."/>
            <person name="Kaster A.-K."/>
            <person name="Ovreas L."/>
            <person name="Rohde M."/>
            <person name="Galperin M.Y."/>
            <person name="Jogler C."/>
        </authorList>
    </citation>
    <scope>NUCLEOTIDE SEQUENCE [LARGE SCALE GENOMIC DNA]</scope>
    <source>
        <strain evidence="1 2">V7</strain>
    </source>
</reference>
<protein>
    <submittedName>
        <fullName evidence="1">DGC domain protein</fullName>
    </submittedName>
</protein>
<accession>A0A5C6FNZ4</accession>
<dbReference type="Pfam" id="PF08859">
    <property type="entry name" value="DGC"/>
    <property type="match status" value="1"/>
</dbReference>
<sequence>MVDRQLPVVFACSGCSNAGQLANQVALELDRRGIAEMSCLAGVGAAKPVFLKKLKDRPVWIVDGCPIHCSLGVLGQVAEHADVHIRLHDLGIKKNADMPEHDEFDRLIDRLLTHYRCHSSSSESHIEEI</sequence>